<name>A0A316YTT8_9BASI</name>
<dbReference type="GO" id="GO:0005737">
    <property type="term" value="C:cytoplasm"/>
    <property type="evidence" value="ECO:0007669"/>
    <property type="project" value="TreeGrafter"/>
</dbReference>
<evidence type="ECO:0000313" key="9">
    <source>
        <dbReference type="Proteomes" id="UP000245768"/>
    </source>
</evidence>
<feature type="region of interest" description="Disordered" evidence="5">
    <location>
        <begin position="425"/>
        <end position="464"/>
    </location>
</feature>
<feature type="transmembrane region" description="Helical" evidence="6">
    <location>
        <begin position="360"/>
        <end position="379"/>
    </location>
</feature>
<dbReference type="PANTHER" id="PTHR10783:SF46">
    <property type="entry name" value="PROTEIN ERD1 HOMOLOG 2"/>
    <property type="match status" value="1"/>
</dbReference>
<evidence type="ECO:0000259" key="7">
    <source>
        <dbReference type="PROSITE" id="PS51380"/>
    </source>
</evidence>
<feature type="region of interest" description="Disordered" evidence="5">
    <location>
        <begin position="555"/>
        <end position="588"/>
    </location>
</feature>
<dbReference type="EMBL" id="KZ819635">
    <property type="protein sequence ID" value="PWN92466.1"/>
    <property type="molecule type" value="Genomic_DNA"/>
</dbReference>
<feature type="region of interest" description="Disordered" evidence="5">
    <location>
        <begin position="86"/>
        <end position="110"/>
    </location>
</feature>
<dbReference type="Pfam" id="PF03124">
    <property type="entry name" value="EXS"/>
    <property type="match status" value="1"/>
</dbReference>
<evidence type="ECO:0000256" key="6">
    <source>
        <dbReference type="SAM" id="Phobius"/>
    </source>
</evidence>
<reference evidence="8 9" key="1">
    <citation type="journal article" date="2018" name="Mol. Biol. Evol.">
        <title>Broad Genomic Sampling Reveals a Smut Pathogenic Ancestry of the Fungal Clade Ustilaginomycotina.</title>
        <authorList>
            <person name="Kijpornyongpan T."/>
            <person name="Mondo S.J."/>
            <person name="Barry K."/>
            <person name="Sandor L."/>
            <person name="Lee J."/>
            <person name="Lipzen A."/>
            <person name="Pangilinan J."/>
            <person name="LaButti K."/>
            <person name="Hainaut M."/>
            <person name="Henrissat B."/>
            <person name="Grigoriev I.V."/>
            <person name="Spatafora J.W."/>
            <person name="Aime M.C."/>
        </authorList>
    </citation>
    <scope>NUCLEOTIDE SEQUENCE [LARGE SCALE GENOMIC DNA]</scope>
    <source>
        <strain evidence="8 9">MCA 4198</strain>
    </source>
</reference>
<keyword evidence="3 6" id="KW-1133">Transmembrane helix</keyword>
<dbReference type="InterPro" id="IPR004342">
    <property type="entry name" value="EXS_C"/>
</dbReference>
<feature type="transmembrane region" description="Helical" evidence="6">
    <location>
        <begin position="45"/>
        <end position="62"/>
    </location>
</feature>
<protein>
    <submittedName>
        <fullName evidence="8">EXS-domain-containing protein</fullName>
    </submittedName>
</protein>
<evidence type="ECO:0000256" key="5">
    <source>
        <dbReference type="SAM" id="MobiDB-lite"/>
    </source>
</evidence>
<dbReference type="OrthoDB" id="2159384at2759"/>
<dbReference type="PANTHER" id="PTHR10783">
    <property type="entry name" value="XENOTROPIC AND POLYTROPIC RETROVIRUS RECEPTOR 1-RELATED"/>
    <property type="match status" value="1"/>
</dbReference>
<dbReference type="GO" id="GO:0016020">
    <property type="term" value="C:membrane"/>
    <property type="evidence" value="ECO:0007669"/>
    <property type="project" value="UniProtKB-SubCell"/>
</dbReference>
<keyword evidence="4 6" id="KW-0472">Membrane</keyword>
<evidence type="ECO:0000256" key="4">
    <source>
        <dbReference type="ARBA" id="ARBA00023136"/>
    </source>
</evidence>
<dbReference type="Proteomes" id="UP000245768">
    <property type="component" value="Unassembled WGS sequence"/>
</dbReference>
<keyword evidence="9" id="KW-1185">Reference proteome</keyword>
<keyword evidence="2 6" id="KW-0812">Transmembrane</keyword>
<evidence type="ECO:0000256" key="2">
    <source>
        <dbReference type="ARBA" id="ARBA00022692"/>
    </source>
</evidence>
<proteinExistence type="predicted"/>
<gene>
    <name evidence="8" type="ORF">FA10DRAFT_266224</name>
</gene>
<dbReference type="PROSITE" id="PS51380">
    <property type="entry name" value="EXS"/>
    <property type="match status" value="1"/>
</dbReference>
<sequence>MAQIQALDHIDATISAIGTGAAGGPRQVPSMPLQEPFSVFLPPPYRILFLIALGLLCWSANLRGIRRLGLDAEGLVSGQSKLRVLPSHHRRDDDDNNNNNNGQTRSSLNGSALSSTATLVGGPESVDGADGGTASFGVFLKDPGPQEAAGFSMGLTCMIWVLVCWVAYRLYAFHTIFFGGDAIGGFAHARGRHAQAMQAIAIFGVVVVTVWPGDVMYRSLRRAFARKLIRICVPSLRQKIHFADVLLADILTSFARVFGDLWLTMIFLWPKSDSHVWWNGKGSIAVPLLVSLPYVVRFRQCLSEFATMQPPPGQSKTLRPLANAAKYASAFPVIWLSVLQSEATTSSLQDDPTSSGASSMFFYMWVLSVFANSIFSFWWDVTNDWGLEMLRWETWASTSTRVARGVTSLHKRGLSSLPVGFSLSSSNGGGRPSDHGDHAARLSPTGVHRPHHMVGGSSSHHRRDRSSFLRSPTYVMLFPPIVYQLAVVGDLILRFAWSLKLSSHLHHIIELESTAFYLEALEILRRLVWTFLRLEWEACKRRAWNSAGSMESLTLSTLRGGPHSSSSSSSPSPPQAAGPTIAAHAPPP</sequence>
<accession>A0A316YTT8</accession>
<organism evidence="8 9">
    <name type="scientific">Acaromyces ingoldii</name>
    <dbReference type="NCBI Taxonomy" id="215250"/>
    <lineage>
        <taxon>Eukaryota</taxon>
        <taxon>Fungi</taxon>
        <taxon>Dikarya</taxon>
        <taxon>Basidiomycota</taxon>
        <taxon>Ustilaginomycotina</taxon>
        <taxon>Exobasidiomycetes</taxon>
        <taxon>Exobasidiales</taxon>
        <taxon>Cryptobasidiaceae</taxon>
        <taxon>Acaromyces</taxon>
    </lineage>
</organism>
<evidence type="ECO:0000256" key="3">
    <source>
        <dbReference type="ARBA" id="ARBA00022989"/>
    </source>
</evidence>
<dbReference type="AlphaFoldDB" id="A0A316YTT8"/>
<feature type="transmembrane region" description="Helical" evidence="6">
    <location>
        <begin position="196"/>
        <end position="217"/>
    </location>
</feature>
<dbReference type="InParanoid" id="A0A316YTT8"/>
<dbReference type="FunCoup" id="A0A316YTT8">
    <property type="interactions" value="199"/>
</dbReference>
<evidence type="ECO:0000256" key="1">
    <source>
        <dbReference type="ARBA" id="ARBA00004141"/>
    </source>
</evidence>
<dbReference type="RefSeq" id="XP_025379664.1">
    <property type="nucleotide sequence ID" value="XM_025521410.1"/>
</dbReference>
<comment type="subcellular location">
    <subcellularLocation>
        <location evidence="1">Membrane</location>
        <topology evidence="1">Multi-pass membrane protein</topology>
    </subcellularLocation>
</comment>
<dbReference type="STRING" id="215250.A0A316YTT8"/>
<dbReference type="GeneID" id="37043326"/>
<feature type="domain" description="EXS" evidence="7">
    <location>
        <begin position="277"/>
        <end position="565"/>
    </location>
</feature>
<evidence type="ECO:0000313" key="8">
    <source>
        <dbReference type="EMBL" id="PWN92466.1"/>
    </source>
</evidence>